<evidence type="ECO:0000256" key="4">
    <source>
        <dbReference type="SAM" id="Phobius"/>
    </source>
</evidence>
<comment type="similarity">
    <text evidence="2">Belongs to the GerABKA family.</text>
</comment>
<dbReference type="RefSeq" id="WP_127738534.1">
    <property type="nucleotide sequence ID" value="NZ_RZTZ01000004.1"/>
</dbReference>
<reference evidence="5 6" key="1">
    <citation type="submission" date="2019-01" db="EMBL/GenBank/DDBJ databases">
        <title>Bacillus sp. M5HDSG1-1, whole genome shotgun sequence.</title>
        <authorList>
            <person name="Tuo L."/>
        </authorList>
    </citation>
    <scope>NUCLEOTIDE SEQUENCE [LARGE SCALE GENOMIC DNA]</scope>
    <source>
        <strain evidence="5 6">M5HDSG1-1</strain>
    </source>
</reference>
<keyword evidence="4" id="KW-0812">Transmembrane</keyword>
<sequence>MPRAIGQAVSIVGGLVLGQAAVQAGIVSSAMVIVVSITGIASFATPAFNIAISVRLFQFLIMFFAVTYDFYGIAIINIMIISHLYGLCSFGILYMASLDLD</sequence>
<dbReference type="EMBL" id="RZTZ01000004">
    <property type="protein sequence ID" value="RVT62583.1"/>
    <property type="molecule type" value="Genomic_DNA"/>
</dbReference>
<keyword evidence="6" id="KW-1185">Reference proteome</keyword>
<name>A0A437KB52_9BACI</name>
<feature type="transmembrane region" description="Helical" evidence="4">
    <location>
        <begin position="30"/>
        <end position="52"/>
    </location>
</feature>
<accession>A0A437KB52</accession>
<evidence type="ECO:0000256" key="2">
    <source>
        <dbReference type="ARBA" id="ARBA00005278"/>
    </source>
</evidence>
<feature type="transmembrane region" description="Helical" evidence="4">
    <location>
        <begin position="59"/>
        <end position="85"/>
    </location>
</feature>
<comment type="caution">
    <text evidence="5">The sequence shown here is derived from an EMBL/GenBank/DDBJ whole genome shotgun (WGS) entry which is preliminary data.</text>
</comment>
<dbReference type="InterPro" id="IPR050768">
    <property type="entry name" value="UPF0353/GerABKA_families"/>
</dbReference>
<proteinExistence type="inferred from homology"/>
<dbReference type="GO" id="GO:0016020">
    <property type="term" value="C:membrane"/>
    <property type="evidence" value="ECO:0007669"/>
    <property type="project" value="UniProtKB-SubCell"/>
</dbReference>
<comment type="subcellular location">
    <subcellularLocation>
        <location evidence="1">Membrane</location>
        <topology evidence="1">Multi-pass membrane protein</topology>
    </subcellularLocation>
</comment>
<evidence type="ECO:0000256" key="1">
    <source>
        <dbReference type="ARBA" id="ARBA00004141"/>
    </source>
</evidence>
<dbReference type="GO" id="GO:0009847">
    <property type="term" value="P:spore germination"/>
    <property type="evidence" value="ECO:0007669"/>
    <property type="project" value="InterPro"/>
</dbReference>
<dbReference type="PANTHER" id="PTHR22550">
    <property type="entry name" value="SPORE GERMINATION PROTEIN"/>
    <property type="match status" value="1"/>
</dbReference>
<keyword evidence="4" id="KW-1133">Transmembrane helix</keyword>
<evidence type="ECO:0000313" key="6">
    <source>
        <dbReference type="Proteomes" id="UP000288024"/>
    </source>
</evidence>
<protein>
    <submittedName>
        <fullName evidence="5">Uncharacterized protein</fullName>
    </submittedName>
</protein>
<keyword evidence="3 4" id="KW-0472">Membrane</keyword>
<dbReference type="AlphaFoldDB" id="A0A437KB52"/>
<gene>
    <name evidence="5" type="ORF">EM808_12430</name>
</gene>
<evidence type="ECO:0000313" key="5">
    <source>
        <dbReference type="EMBL" id="RVT62583.1"/>
    </source>
</evidence>
<evidence type="ECO:0000256" key="3">
    <source>
        <dbReference type="ARBA" id="ARBA00023136"/>
    </source>
</evidence>
<organism evidence="5 6">
    <name type="scientific">Niallia taxi</name>
    <dbReference type="NCBI Taxonomy" id="2499688"/>
    <lineage>
        <taxon>Bacteria</taxon>
        <taxon>Bacillati</taxon>
        <taxon>Bacillota</taxon>
        <taxon>Bacilli</taxon>
        <taxon>Bacillales</taxon>
        <taxon>Bacillaceae</taxon>
        <taxon>Niallia</taxon>
    </lineage>
</organism>
<dbReference type="Proteomes" id="UP000288024">
    <property type="component" value="Unassembled WGS sequence"/>
</dbReference>
<dbReference type="PANTHER" id="PTHR22550:SF5">
    <property type="entry name" value="LEUCINE ZIPPER PROTEIN 4"/>
    <property type="match status" value="1"/>
</dbReference>
<dbReference type="InterPro" id="IPR004995">
    <property type="entry name" value="Spore_Ger"/>
</dbReference>
<dbReference type="Pfam" id="PF03323">
    <property type="entry name" value="GerA"/>
    <property type="match status" value="1"/>
</dbReference>